<dbReference type="InterPro" id="IPR021005">
    <property type="entry name" value="Znf_CGNR"/>
</dbReference>
<dbReference type="PANTHER" id="PTHR35525">
    <property type="entry name" value="BLL6575 PROTEIN"/>
    <property type="match status" value="1"/>
</dbReference>
<dbReference type="STRING" id="83401.SAMN05421742_101526"/>
<evidence type="ECO:0000313" key="3">
    <source>
        <dbReference type="Proteomes" id="UP000217076"/>
    </source>
</evidence>
<evidence type="ECO:0000313" key="2">
    <source>
        <dbReference type="EMBL" id="SDG54347.1"/>
    </source>
</evidence>
<dbReference type="AlphaFoldDB" id="A0A1G7V3P4"/>
<dbReference type="Gene3D" id="1.10.3300.10">
    <property type="entry name" value="Jann2411-like domain"/>
    <property type="match status" value="1"/>
</dbReference>
<feature type="domain" description="Zinc finger CGNR" evidence="1">
    <location>
        <begin position="155"/>
        <end position="196"/>
    </location>
</feature>
<dbReference type="SUPFAM" id="SSF160904">
    <property type="entry name" value="Jann2411-like"/>
    <property type="match status" value="1"/>
</dbReference>
<sequence length="198" mass="21267">MAYTWETHGPFGGHVVLDFVNTVDDALKTRELNAIPDWPTFLDWSLRVGLASGEEAALLAGLGDAQAQAAELAELWALREALYGDLTGLLEEVPGRGLSSLGAAARWGLGLAVLAPAPSTAPGWQVGVDTAGLATPRARLGVAVEDLLWRGDLARLRQCGRCTGLYLDHGRGAGRRWCRMETCGNRAKAERHRARRGE</sequence>
<keyword evidence="3" id="KW-1185">Reference proteome</keyword>
<name>A0A1G7V3P4_9PROT</name>
<dbReference type="InterPro" id="IPR023286">
    <property type="entry name" value="ABATE_dom_sf"/>
</dbReference>
<organism evidence="2 3">
    <name type="scientific">Roseospirillum parvum</name>
    <dbReference type="NCBI Taxonomy" id="83401"/>
    <lineage>
        <taxon>Bacteria</taxon>
        <taxon>Pseudomonadati</taxon>
        <taxon>Pseudomonadota</taxon>
        <taxon>Alphaproteobacteria</taxon>
        <taxon>Rhodospirillales</taxon>
        <taxon>Rhodospirillaceae</taxon>
        <taxon>Roseospirillum</taxon>
    </lineage>
</organism>
<dbReference type="RefSeq" id="WP_176787547.1">
    <property type="nucleotide sequence ID" value="NZ_FNCV01000001.1"/>
</dbReference>
<protein>
    <submittedName>
        <fullName evidence="2">Conserved protein containing a Zn-ribbon-like motif, possibly RNA-binding</fullName>
    </submittedName>
</protein>
<dbReference type="Pfam" id="PF11706">
    <property type="entry name" value="zf-CGNR"/>
    <property type="match status" value="1"/>
</dbReference>
<dbReference type="InterPro" id="IPR010852">
    <property type="entry name" value="ABATE"/>
</dbReference>
<dbReference type="EMBL" id="FNCV01000001">
    <property type="protein sequence ID" value="SDG54347.1"/>
    <property type="molecule type" value="Genomic_DNA"/>
</dbReference>
<reference evidence="3" key="1">
    <citation type="submission" date="2016-10" db="EMBL/GenBank/DDBJ databases">
        <authorList>
            <person name="Varghese N."/>
            <person name="Submissions S."/>
        </authorList>
    </citation>
    <scope>NUCLEOTIDE SEQUENCE [LARGE SCALE GENOMIC DNA]</scope>
    <source>
        <strain evidence="3">930I</strain>
    </source>
</reference>
<proteinExistence type="predicted"/>
<dbReference type="Proteomes" id="UP000217076">
    <property type="component" value="Unassembled WGS sequence"/>
</dbReference>
<gene>
    <name evidence="2" type="ORF">SAMN05421742_101526</name>
</gene>
<evidence type="ECO:0000259" key="1">
    <source>
        <dbReference type="Pfam" id="PF11706"/>
    </source>
</evidence>
<accession>A0A1G7V3P4</accession>
<dbReference type="PANTHER" id="PTHR35525:SF3">
    <property type="entry name" value="BLL6575 PROTEIN"/>
    <property type="match status" value="1"/>
</dbReference>